<accession>A0A1C6S8M9</accession>
<proteinExistence type="predicted"/>
<gene>
    <name evidence="1" type="ORF">GA0070624_3177</name>
</gene>
<dbReference type="RefSeq" id="WP_091341837.1">
    <property type="nucleotide sequence ID" value="NZ_FMHV01000002.1"/>
</dbReference>
<dbReference type="OrthoDB" id="3378195at2"/>
<sequence>MTKLFAPRATVVPPTDLHLGQAVHVNARTAWVPATVTSITHTRIGVAYGAQLQASSPLADAVAPWVVRPAEGVRLQAVHELRTGDDVVAFDATTLTIAAVWQGRDRWWVIDYTNGERASMPPNAILRLTDPTPTVSVNGIPL</sequence>
<dbReference type="EMBL" id="FMHV01000002">
    <property type="protein sequence ID" value="SCL25785.1"/>
    <property type="molecule type" value="Genomic_DNA"/>
</dbReference>
<dbReference type="Proteomes" id="UP000199413">
    <property type="component" value="Unassembled WGS sequence"/>
</dbReference>
<evidence type="ECO:0000313" key="2">
    <source>
        <dbReference type="Proteomes" id="UP000199413"/>
    </source>
</evidence>
<organism evidence="1 2">
    <name type="scientific">Micromonospora rhizosphaerae</name>
    <dbReference type="NCBI Taxonomy" id="568872"/>
    <lineage>
        <taxon>Bacteria</taxon>
        <taxon>Bacillati</taxon>
        <taxon>Actinomycetota</taxon>
        <taxon>Actinomycetes</taxon>
        <taxon>Micromonosporales</taxon>
        <taxon>Micromonosporaceae</taxon>
        <taxon>Micromonospora</taxon>
    </lineage>
</organism>
<dbReference type="AlphaFoldDB" id="A0A1C6S8M9"/>
<name>A0A1C6S8M9_9ACTN</name>
<evidence type="ECO:0000313" key="1">
    <source>
        <dbReference type="EMBL" id="SCL25785.1"/>
    </source>
</evidence>
<dbReference type="STRING" id="568872.GA0070624_3177"/>
<keyword evidence="2" id="KW-1185">Reference proteome</keyword>
<protein>
    <submittedName>
        <fullName evidence="1">Uncharacterized protein</fullName>
    </submittedName>
</protein>
<reference evidence="2" key="1">
    <citation type="submission" date="2016-06" db="EMBL/GenBank/DDBJ databases">
        <authorList>
            <person name="Varghese N."/>
            <person name="Submissions Spin"/>
        </authorList>
    </citation>
    <scope>NUCLEOTIDE SEQUENCE [LARGE SCALE GENOMIC DNA]</scope>
    <source>
        <strain evidence="2">DSM 45431</strain>
    </source>
</reference>